<evidence type="ECO:0000256" key="1">
    <source>
        <dbReference type="ARBA" id="ARBA00000822"/>
    </source>
</evidence>
<evidence type="ECO:0000256" key="5">
    <source>
        <dbReference type="ARBA" id="ARBA00022801"/>
    </source>
</evidence>
<dbReference type="GO" id="GO:0000272">
    <property type="term" value="P:polysaccharide catabolic process"/>
    <property type="evidence" value="ECO:0007669"/>
    <property type="project" value="UniProtKB-KW"/>
</dbReference>
<dbReference type="InterPro" id="IPR011583">
    <property type="entry name" value="Chitinase_II/V-like_cat"/>
</dbReference>
<dbReference type="PANTHER" id="PTHR11177">
    <property type="entry name" value="CHITINASE"/>
    <property type="match status" value="1"/>
</dbReference>
<evidence type="ECO:0000256" key="7">
    <source>
        <dbReference type="ARBA" id="ARBA00023277"/>
    </source>
</evidence>
<reference evidence="14 15" key="1">
    <citation type="submission" date="2017-06" db="EMBL/GenBank/DDBJ databases">
        <title>Comparative genomic analysis of Ambrosia Fusariam Clade fungi.</title>
        <authorList>
            <person name="Stajich J.E."/>
            <person name="Carrillo J."/>
            <person name="Kijimoto T."/>
            <person name="Eskalen A."/>
            <person name="O'Donnell K."/>
            <person name="Kasson M."/>
        </authorList>
    </citation>
    <scope>NUCLEOTIDE SEQUENCE [LARGE SCALE GENOMIC DNA]</scope>
    <source>
        <strain evidence="14 15">NRRL62606</strain>
    </source>
</reference>
<dbReference type="PROSITE" id="PS01095">
    <property type="entry name" value="GH18_1"/>
    <property type="match status" value="1"/>
</dbReference>
<comment type="similarity">
    <text evidence="11">Belongs to the glycosyl hydrolase 18 family.</text>
</comment>
<dbReference type="GO" id="GO:0006032">
    <property type="term" value="P:chitin catabolic process"/>
    <property type="evidence" value="ECO:0007669"/>
    <property type="project" value="UniProtKB-KW"/>
</dbReference>
<evidence type="ECO:0000256" key="9">
    <source>
        <dbReference type="ARBA" id="ARBA00023326"/>
    </source>
</evidence>
<dbReference type="Gene3D" id="3.20.20.80">
    <property type="entry name" value="Glycosidases"/>
    <property type="match status" value="1"/>
</dbReference>
<gene>
    <name evidence="14" type="ORF">CEP51_016757</name>
</gene>
<proteinExistence type="inferred from homology"/>
<comment type="catalytic activity">
    <reaction evidence="1">
        <text>Random endo-hydrolysis of N-acetyl-beta-D-glucosaminide (1-&gt;4)-beta-linkages in chitin and chitodextrins.</text>
        <dbReference type="EC" id="3.2.1.14"/>
    </reaction>
</comment>
<evidence type="ECO:0000256" key="12">
    <source>
        <dbReference type="SAM" id="SignalP"/>
    </source>
</evidence>
<name>A0A428NGH3_9HYPO</name>
<dbReference type="GO" id="GO:0008843">
    <property type="term" value="F:endochitinase activity"/>
    <property type="evidence" value="ECO:0007669"/>
    <property type="project" value="UniProtKB-EC"/>
</dbReference>
<dbReference type="InterPro" id="IPR017853">
    <property type="entry name" value="GH"/>
</dbReference>
<evidence type="ECO:0000256" key="6">
    <source>
        <dbReference type="ARBA" id="ARBA00023024"/>
    </source>
</evidence>
<dbReference type="InterPro" id="IPR001579">
    <property type="entry name" value="Glyco_hydro_18_chit_AS"/>
</dbReference>
<keyword evidence="6" id="KW-0146">Chitin degradation</keyword>
<dbReference type="PROSITE" id="PS51910">
    <property type="entry name" value="GH18_2"/>
    <property type="match status" value="1"/>
</dbReference>
<dbReference type="Proteomes" id="UP000287972">
    <property type="component" value="Unassembled WGS sequence"/>
</dbReference>
<keyword evidence="4" id="KW-0964">Secreted</keyword>
<evidence type="ECO:0000256" key="10">
    <source>
        <dbReference type="RuleBase" id="RU000489"/>
    </source>
</evidence>
<evidence type="ECO:0000313" key="15">
    <source>
        <dbReference type="Proteomes" id="UP000287972"/>
    </source>
</evidence>
<protein>
    <recommendedName>
        <fullName evidence="3">chitinase</fullName>
        <ecNumber evidence="3">3.2.1.14</ecNumber>
    </recommendedName>
</protein>
<organism evidence="14 15">
    <name type="scientific">Fusarium floridanum</name>
    <dbReference type="NCBI Taxonomy" id="1325733"/>
    <lineage>
        <taxon>Eukaryota</taxon>
        <taxon>Fungi</taxon>
        <taxon>Dikarya</taxon>
        <taxon>Ascomycota</taxon>
        <taxon>Pezizomycotina</taxon>
        <taxon>Sordariomycetes</taxon>
        <taxon>Hypocreomycetidae</taxon>
        <taxon>Hypocreales</taxon>
        <taxon>Nectriaceae</taxon>
        <taxon>Fusarium</taxon>
        <taxon>Fusarium solani species complex</taxon>
    </lineage>
</organism>
<comment type="caution">
    <text evidence="14">The sequence shown here is derived from an EMBL/GenBank/DDBJ whole genome shotgun (WGS) entry which is preliminary data.</text>
</comment>
<feature type="non-terminal residue" evidence="14">
    <location>
        <position position="198"/>
    </location>
</feature>
<keyword evidence="9" id="KW-0624">Polysaccharide degradation</keyword>
<dbReference type="GO" id="GO:0005576">
    <property type="term" value="C:extracellular region"/>
    <property type="evidence" value="ECO:0007669"/>
    <property type="project" value="UniProtKB-SubCell"/>
</dbReference>
<keyword evidence="8 10" id="KW-0326">Glycosidase</keyword>
<keyword evidence="5 10" id="KW-0378">Hydrolase</keyword>
<evidence type="ECO:0000313" key="14">
    <source>
        <dbReference type="EMBL" id="RSL39911.1"/>
    </source>
</evidence>
<feature type="chain" id="PRO_5019472404" description="chitinase" evidence="12">
    <location>
        <begin position="23"/>
        <end position="198"/>
    </location>
</feature>
<dbReference type="EC" id="3.2.1.14" evidence="3"/>
<sequence length="198" mass="22625">MFLTRFKLISLLITLQSMLSLAEPDVLQRHQLEPLKRSTSYVNMVYFVNWGIYQRDYHPQDLPVSRLTHILYAFMNVQVDGTVYTEDTYADLEKHYAGDSWAEGNDNAYGCIKQLYLLKKANRKLKVMLSIGGWTWSTNFAAVAGSTTTRATFAKSAVSLMKDWGFDGVDIDWEYPANEDDATNMVLLLKAVRDELDS</sequence>
<feature type="signal peptide" evidence="12">
    <location>
        <begin position="1"/>
        <end position="22"/>
    </location>
</feature>
<dbReference type="AlphaFoldDB" id="A0A428NGH3"/>
<dbReference type="InterPro" id="IPR001223">
    <property type="entry name" value="Glyco_hydro18_cat"/>
</dbReference>
<accession>A0A428NGH3</accession>
<dbReference type="GO" id="GO:0008061">
    <property type="term" value="F:chitin binding"/>
    <property type="evidence" value="ECO:0007669"/>
    <property type="project" value="InterPro"/>
</dbReference>
<dbReference type="InterPro" id="IPR050314">
    <property type="entry name" value="Glycosyl_Hydrlase_18"/>
</dbReference>
<feature type="domain" description="GH18" evidence="13">
    <location>
        <begin position="41"/>
        <end position="198"/>
    </location>
</feature>
<keyword evidence="15" id="KW-1185">Reference proteome</keyword>
<keyword evidence="7" id="KW-0119">Carbohydrate metabolism</keyword>
<keyword evidence="12" id="KW-0732">Signal</keyword>
<dbReference type="PANTHER" id="PTHR11177:SF317">
    <property type="entry name" value="CHITINASE 12-RELATED"/>
    <property type="match status" value="1"/>
</dbReference>
<comment type="subcellular location">
    <subcellularLocation>
        <location evidence="2">Secreted</location>
    </subcellularLocation>
</comment>
<evidence type="ECO:0000256" key="2">
    <source>
        <dbReference type="ARBA" id="ARBA00004613"/>
    </source>
</evidence>
<evidence type="ECO:0000256" key="3">
    <source>
        <dbReference type="ARBA" id="ARBA00012729"/>
    </source>
</evidence>
<evidence type="ECO:0000256" key="8">
    <source>
        <dbReference type="ARBA" id="ARBA00023295"/>
    </source>
</evidence>
<dbReference type="SMART" id="SM00636">
    <property type="entry name" value="Glyco_18"/>
    <property type="match status" value="1"/>
</dbReference>
<evidence type="ECO:0000256" key="11">
    <source>
        <dbReference type="RuleBase" id="RU004453"/>
    </source>
</evidence>
<dbReference type="EMBL" id="NKCL01001391">
    <property type="protein sequence ID" value="RSL39911.1"/>
    <property type="molecule type" value="Genomic_DNA"/>
</dbReference>
<evidence type="ECO:0000256" key="4">
    <source>
        <dbReference type="ARBA" id="ARBA00022525"/>
    </source>
</evidence>
<evidence type="ECO:0000259" key="13">
    <source>
        <dbReference type="PROSITE" id="PS51910"/>
    </source>
</evidence>
<dbReference type="Pfam" id="PF00704">
    <property type="entry name" value="Glyco_hydro_18"/>
    <property type="match status" value="1"/>
</dbReference>
<dbReference type="SUPFAM" id="SSF51445">
    <property type="entry name" value="(Trans)glycosidases"/>
    <property type="match status" value="1"/>
</dbReference>